<dbReference type="OrthoDB" id="9806524at2"/>
<evidence type="ECO:0000313" key="2">
    <source>
        <dbReference type="EMBL" id="AWN35777.1"/>
    </source>
</evidence>
<organism evidence="2 3">
    <name type="scientific">Methylobacterium radiodurans</name>
    <dbReference type="NCBI Taxonomy" id="2202828"/>
    <lineage>
        <taxon>Bacteria</taxon>
        <taxon>Pseudomonadati</taxon>
        <taxon>Pseudomonadota</taxon>
        <taxon>Alphaproteobacteria</taxon>
        <taxon>Hyphomicrobiales</taxon>
        <taxon>Methylobacteriaceae</taxon>
        <taxon>Methylobacterium</taxon>
    </lineage>
</organism>
<feature type="signal peptide" evidence="1">
    <location>
        <begin position="1"/>
        <end position="25"/>
    </location>
</feature>
<dbReference type="AlphaFoldDB" id="A0A2U8VQ62"/>
<reference evidence="2 3" key="1">
    <citation type="submission" date="2018-05" db="EMBL/GenBank/DDBJ databases">
        <title>Complete Genome Sequence of Methylobacterium sp. 17Sr1-43.</title>
        <authorList>
            <person name="Srinivasan S."/>
        </authorList>
    </citation>
    <scope>NUCLEOTIDE SEQUENCE [LARGE SCALE GENOMIC DNA]</scope>
    <source>
        <strain evidence="2 3">17Sr1-43</strain>
    </source>
</reference>
<dbReference type="Proteomes" id="UP000246058">
    <property type="component" value="Chromosome"/>
</dbReference>
<keyword evidence="3" id="KW-1185">Reference proteome</keyword>
<name>A0A2U8VQ62_9HYPH</name>
<evidence type="ECO:0000313" key="3">
    <source>
        <dbReference type="Proteomes" id="UP000246058"/>
    </source>
</evidence>
<keyword evidence="1" id="KW-0732">Signal</keyword>
<evidence type="ECO:0000256" key="1">
    <source>
        <dbReference type="SAM" id="SignalP"/>
    </source>
</evidence>
<protein>
    <recommendedName>
        <fullName evidence="4">SapC family protein</fullName>
    </recommendedName>
</protein>
<dbReference type="KEGG" id="meti:DK427_08475"/>
<gene>
    <name evidence="2" type="ORF">DK427_08475</name>
</gene>
<evidence type="ECO:0008006" key="4">
    <source>
        <dbReference type="Google" id="ProtNLM"/>
    </source>
</evidence>
<dbReference type="Pfam" id="PF07277">
    <property type="entry name" value="SapC"/>
    <property type="match status" value="1"/>
</dbReference>
<dbReference type="EMBL" id="CP029551">
    <property type="protein sequence ID" value="AWN35777.1"/>
    <property type="molecule type" value="Genomic_DNA"/>
</dbReference>
<proteinExistence type="predicted"/>
<accession>A0A2U8VQ62</accession>
<feature type="chain" id="PRO_5016095634" description="SapC family protein" evidence="1">
    <location>
        <begin position="26"/>
        <end position="164"/>
    </location>
</feature>
<dbReference type="InterPro" id="IPR010836">
    <property type="entry name" value="SapC"/>
</dbReference>
<sequence>MSIQPVSRERHAHLRWKGFSSFAFAASTTLAPLAAAEISQAALALPLAFIERDGHWSMAAVLGLMPGQNLYVDAGGVWLGRYIPAALRGYPFLIGARADSEPPPCIDASSGLVTPGEGEPFFDEAGSLSPTVTQVMRFLEQTAQSEATLVDACETLASFAVLEA</sequence>